<dbReference type="Pfam" id="PF00024">
    <property type="entry name" value="PAN_1"/>
    <property type="match status" value="1"/>
</dbReference>
<name>A0A6P8J626_ACTTE</name>
<dbReference type="KEGG" id="aten:116307301"/>
<proteinExistence type="predicted"/>
<dbReference type="InterPro" id="IPR003609">
    <property type="entry name" value="Pan_app"/>
</dbReference>
<sequence>MFPNSFPNVIHCLLMVTMVMVAHTKVCIDTGKMCWWWSLMKWCSPKNSYSKNECPKRCNLCHTDPVLVTSSSMVTQSTPVIPVIPSITASISVTPQFSTSMVIASSCTSPTQVKASSSTVQDCKFPTLPFSHNVLENMYMIGHVFSKHIVVSEAHCEDLCLRAHLCLGYNFNQDQNAGSNNCELLDHVDNFSPKSGSVFRLFDRDAAIRELLGNDEAASVRAA</sequence>
<feature type="domain" description="Apple" evidence="2">
    <location>
        <begin position="123"/>
        <end position="206"/>
    </location>
</feature>
<dbReference type="RefSeq" id="XP_031573344.1">
    <property type="nucleotide sequence ID" value="XM_031717484.1"/>
</dbReference>
<dbReference type="Proteomes" id="UP000515163">
    <property type="component" value="Unplaced"/>
</dbReference>
<dbReference type="RefSeq" id="XP_031573343.1">
    <property type="nucleotide sequence ID" value="XM_031717483.1"/>
</dbReference>
<evidence type="ECO:0000313" key="4">
    <source>
        <dbReference type="RefSeq" id="XP_031573342.1"/>
    </source>
</evidence>
<feature type="chain" id="PRO_5044653295" evidence="1">
    <location>
        <begin position="25"/>
        <end position="223"/>
    </location>
</feature>
<protein>
    <submittedName>
        <fullName evidence="4 5">Uncharacterized protein LOC116307301</fullName>
    </submittedName>
</protein>
<reference evidence="4 5" key="1">
    <citation type="submission" date="2025-04" db="UniProtKB">
        <authorList>
            <consortium name="RefSeq"/>
        </authorList>
    </citation>
    <scope>IDENTIFICATION</scope>
    <source>
        <tissue evidence="4 5">Tentacle</tissue>
    </source>
</reference>
<keyword evidence="3" id="KW-1185">Reference proteome</keyword>
<dbReference type="AlphaFoldDB" id="A0A6P8J626"/>
<dbReference type="OrthoDB" id="5967844at2759"/>
<keyword evidence="1" id="KW-0732">Signal</keyword>
<dbReference type="PROSITE" id="PS50948">
    <property type="entry name" value="PAN"/>
    <property type="match status" value="1"/>
</dbReference>
<evidence type="ECO:0000313" key="5">
    <source>
        <dbReference type="RefSeq" id="XP_031573343.1"/>
    </source>
</evidence>
<accession>A0A6P8J626</accession>
<feature type="signal peptide" evidence="1">
    <location>
        <begin position="1"/>
        <end position="24"/>
    </location>
</feature>
<evidence type="ECO:0000256" key="1">
    <source>
        <dbReference type="SAM" id="SignalP"/>
    </source>
</evidence>
<evidence type="ECO:0000313" key="3">
    <source>
        <dbReference type="Proteomes" id="UP000515163"/>
    </source>
</evidence>
<organism evidence="3 5">
    <name type="scientific">Actinia tenebrosa</name>
    <name type="common">Australian red waratah sea anemone</name>
    <dbReference type="NCBI Taxonomy" id="6105"/>
    <lineage>
        <taxon>Eukaryota</taxon>
        <taxon>Metazoa</taxon>
        <taxon>Cnidaria</taxon>
        <taxon>Anthozoa</taxon>
        <taxon>Hexacorallia</taxon>
        <taxon>Actiniaria</taxon>
        <taxon>Actiniidae</taxon>
        <taxon>Actinia</taxon>
    </lineage>
</organism>
<dbReference type="RefSeq" id="XP_031573342.1">
    <property type="nucleotide sequence ID" value="XM_031717482.1"/>
</dbReference>
<gene>
    <name evidence="4 5 6" type="primary">LOC116307301</name>
</gene>
<evidence type="ECO:0000313" key="6">
    <source>
        <dbReference type="RefSeq" id="XP_031573344.1"/>
    </source>
</evidence>
<dbReference type="GeneID" id="116307301"/>
<evidence type="ECO:0000259" key="2">
    <source>
        <dbReference type="PROSITE" id="PS50948"/>
    </source>
</evidence>